<feature type="transmembrane region" description="Helical" evidence="1">
    <location>
        <begin position="73"/>
        <end position="93"/>
    </location>
</feature>
<dbReference type="AlphaFoldDB" id="A0A2H3NTI4"/>
<keyword evidence="1" id="KW-1133">Transmembrane helix</keyword>
<sequence length="163" mass="16408">MQFTETVNWTGSDFAFAGVLLVGTGLVLEGAMRTTTSTAYRAASAAALATTCLLIWANGAVGLIDAAGNTANLMYGGVLAVALIGALGARFSARGIAQTLFATALAQMAITTGAIIADIGGAASGWGALLLGNAFFAALWIGAALLFQRAAHEEENGSSRHAL</sequence>
<feature type="transmembrane region" description="Helical" evidence="1">
    <location>
        <begin position="14"/>
        <end position="32"/>
    </location>
</feature>
<dbReference type="Proteomes" id="UP000221024">
    <property type="component" value="Unassembled WGS sequence"/>
</dbReference>
<feature type="transmembrane region" description="Helical" evidence="1">
    <location>
        <begin position="39"/>
        <end position="61"/>
    </location>
</feature>
<name>A0A2H3NTI4_9BACT</name>
<organism evidence="2 3">
    <name type="scientific">Longimonas halophila</name>
    <dbReference type="NCBI Taxonomy" id="1469170"/>
    <lineage>
        <taxon>Bacteria</taxon>
        <taxon>Pseudomonadati</taxon>
        <taxon>Rhodothermota</taxon>
        <taxon>Rhodothermia</taxon>
        <taxon>Rhodothermales</taxon>
        <taxon>Salisaetaceae</taxon>
        <taxon>Longimonas</taxon>
    </lineage>
</organism>
<feature type="transmembrane region" description="Helical" evidence="1">
    <location>
        <begin position="100"/>
        <end position="120"/>
    </location>
</feature>
<gene>
    <name evidence="2" type="ORF">CRI93_08165</name>
</gene>
<evidence type="ECO:0000256" key="1">
    <source>
        <dbReference type="SAM" id="Phobius"/>
    </source>
</evidence>
<keyword evidence="3" id="KW-1185">Reference proteome</keyword>
<dbReference type="EMBL" id="PDEP01000006">
    <property type="protein sequence ID" value="PEN07127.1"/>
    <property type="molecule type" value="Genomic_DNA"/>
</dbReference>
<comment type="caution">
    <text evidence="2">The sequence shown here is derived from an EMBL/GenBank/DDBJ whole genome shotgun (WGS) entry which is preliminary data.</text>
</comment>
<keyword evidence="1" id="KW-0812">Transmembrane</keyword>
<proteinExistence type="predicted"/>
<keyword evidence="1" id="KW-0472">Membrane</keyword>
<evidence type="ECO:0000313" key="3">
    <source>
        <dbReference type="Proteomes" id="UP000221024"/>
    </source>
</evidence>
<accession>A0A2H3NTI4</accession>
<reference evidence="2 3" key="1">
    <citation type="submission" date="2017-10" db="EMBL/GenBank/DDBJ databases">
        <title>Draft genome of Longimonas halophila.</title>
        <authorList>
            <person name="Goh K.M."/>
            <person name="Shamsir M.S."/>
            <person name="Lim S.W."/>
        </authorList>
    </citation>
    <scope>NUCLEOTIDE SEQUENCE [LARGE SCALE GENOMIC DNA]</scope>
    <source>
        <strain evidence="2 3">KCTC 42399</strain>
    </source>
</reference>
<feature type="transmembrane region" description="Helical" evidence="1">
    <location>
        <begin position="126"/>
        <end position="147"/>
    </location>
</feature>
<evidence type="ECO:0000313" key="2">
    <source>
        <dbReference type="EMBL" id="PEN07127.1"/>
    </source>
</evidence>
<protein>
    <submittedName>
        <fullName evidence="2">Uncharacterized protein</fullName>
    </submittedName>
</protein>